<evidence type="ECO:0000313" key="3">
    <source>
        <dbReference type="Proteomes" id="UP000003082"/>
    </source>
</evidence>
<evidence type="ECO:0000313" key="2">
    <source>
        <dbReference type="EMBL" id="EEF14248.1"/>
    </source>
</evidence>
<evidence type="ECO:0000256" key="1">
    <source>
        <dbReference type="SAM" id="SignalP"/>
    </source>
</evidence>
<sequence>MKKIAIIMAVAILAAFLSGCADKPSKIERISPCACYDFIKVG</sequence>
<reference evidence="2 3" key="1">
    <citation type="submission" date="2008-08" db="EMBL/GenBank/DDBJ databases">
        <authorList>
            <person name="Madupu R."/>
            <person name="Durkin A.S."/>
            <person name="Torralba M."/>
            <person name="Methe B."/>
            <person name="Sutton G.G."/>
            <person name="Strausberg R.L."/>
            <person name="Nelson K.E."/>
        </authorList>
    </citation>
    <scope>NUCLEOTIDE SEQUENCE [LARGE SCALE GENOMIC DNA]</scope>
    <source>
        <strain evidence="2 3">RM3267</strain>
    </source>
</reference>
<dbReference type="eggNOG" id="ENOG5032M96">
    <property type="taxonomic scope" value="Bacteria"/>
</dbReference>
<accession>B9D148</accession>
<comment type="caution">
    <text evidence="2">The sequence shown here is derived from an EMBL/GenBank/DDBJ whole genome shotgun (WGS) entry which is preliminary data.</text>
</comment>
<dbReference type="EMBL" id="ACFU01000008">
    <property type="protein sequence ID" value="EEF14248.1"/>
    <property type="molecule type" value="Genomic_DNA"/>
</dbReference>
<dbReference type="RefSeq" id="WP_004319245.1">
    <property type="nucleotide sequence ID" value="NZ_ACFU01000008.1"/>
</dbReference>
<dbReference type="PROSITE" id="PS51257">
    <property type="entry name" value="PROKAR_LIPOPROTEIN"/>
    <property type="match status" value="1"/>
</dbReference>
<feature type="chain" id="PRO_5002880357" description="Lipoprotein" evidence="1">
    <location>
        <begin position="21"/>
        <end position="42"/>
    </location>
</feature>
<feature type="signal peptide" evidence="1">
    <location>
        <begin position="1"/>
        <end position="20"/>
    </location>
</feature>
<keyword evidence="3" id="KW-1185">Reference proteome</keyword>
<proteinExistence type="predicted"/>
<gene>
    <name evidence="2" type="ORF">CAMRE0001_3133</name>
</gene>
<protein>
    <recommendedName>
        <fullName evidence="4">Lipoprotein</fullName>
    </recommendedName>
</protein>
<dbReference type="AlphaFoldDB" id="B9D148"/>
<name>B9D148_CAMRE</name>
<dbReference type="Proteomes" id="UP000003082">
    <property type="component" value="Unassembled WGS sequence"/>
</dbReference>
<evidence type="ECO:0008006" key="4">
    <source>
        <dbReference type="Google" id="ProtNLM"/>
    </source>
</evidence>
<keyword evidence="1" id="KW-0732">Signal</keyword>
<organism evidence="2 3">
    <name type="scientific">Campylobacter rectus RM3267</name>
    <dbReference type="NCBI Taxonomy" id="553218"/>
    <lineage>
        <taxon>Bacteria</taxon>
        <taxon>Pseudomonadati</taxon>
        <taxon>Campylobacterota</taxon>
        <taxon>Epsilonproteobacteria</taxon>
        <taxon>Campylobacterales</taxon>
        <taxon>Campylobacteraceae</taxon>
        <taxon>Campylobacter</taxon>
    </lineage>
</organism>